<organism evidence="2 3">
    <name type="scientific">Sphingomonas faeni</name>
    <dbReference type="NCBI Taxonomy" id="185950"/>
    <lineage>
        <taxon>Bacteria</taxon>
        <taxon>Pseudomonadati</taxon>
        <taxon>Pseudomonadota</taxon>
        <taxon>Alphaproteobacteria</taxon>
        <taxon>Sphingomonadales</taxon>
        <taxon>Sphingomonadaceae</taxon>
        <taxon>Sphingomonas</taxon>
    </lineage>
</organism>
<comment type="caution">
    <text evidence="2">The sequence shown here is derived from an EMBL/GenBank/DDBJ whole genome shotgun (WGS) entry which is preliminary data.</text>
</comment>
<dbReference type="InterPro" id="IPR021719">
    <property type="entry name" value="Prot_inh_I78"/>
</dbReference>
<protein>
    <submittedName>
        <fullName evidence="2">Peptidase inhibitor I78 family protein</fullName>
    </submittedName>
</protein>
<dbReference type="AlphaFoldDB" id="A0A2T5UC35"/>
<proteinExistence type="predicted"/>
<evidence type="ECO:0000313" key="3">
    <source>
        <dbReference type="Proteomes" id="UP000244013"/>
    </source>
</evidence>
<dbReference type="RefSeq" id="WP_146173263.1">
    <property type="nucleotide sequence ID" value="NZ_QAYE01000001.1"/>
</dbReference>
<dbReference type="Proteomes" id="UP000244013">
    <property type="component" value="Unassembled WGS sequence"/>
</dbReference>
<dbReference type="GeneID" id="91004643"/>
<evidence type="ECO:0000256" key="1">
    <source>
        <dbReference type="SAM" id="SignalP"/>
    </source>
</evidence>
<evidence type="ECO:0000313" key="2">
    <source>
        <dbReference type="EMBL" id="PTW49051.1"/>
    </source>
</evidence>
<dbReference type="PROSITE" id="PS51257">
    <property type="entry name" value="PROKAR_LIPOPROTEIN"/>
    <property type="match status" value="1"/>
</dbReference>
<feature type="signal peptide" evidence="1">
    <location>
        <begin position="1"/>
        <end position="22"/>
    </location>
</feature>
<name>A0A2T5UC35_9SPHN</name>
<dbReference type="EMBL" id="QAYE01000001">
    <property type="protein sequence ID" value="PTW49051.1"/>
    <property type="molecule type" value="Genomic_DNA"/>
</dbReference>
<dbReference type="Gene3D" id="3.30.10.10">
    <property type="entry name" value="Trypsin Inhibitor V, subunit A"/>
    <property type="match status" value="1"/>
</dbReference>
<gene>
    <name evidence="2" type="ORF">C8J25_101554</name>
</gene>
<dbReference type="OrthoDB" id="8724542at2"/>
<keyword evidence="1" id="KW-0732">Signal</keyword>
<accession>A0A2T5UC35</accession>
<feature type="chain" id="PRO_5015480855" evidence="1">
    <location>
        <begin position="23"/>
        <end position="96"/>
    </location>
</feature>
<sequence>MTTIKGSMLVSMLGLACLGACASTGTNDRLRTGLCRADAAAALVGQSAPDDTDILRRTGSAMVRRLAPGDPMTRDYRQERVTVIIADGRVVSASCG</sequence>
<dbReference type="Pfam" id="PF11720">
    <property type="entry name" value="Inhibitor_I78"/>
    <property type="match status" value="1"/>
</dbReference>
<reference evidence="2 3" key="1">
    <citation type="submission" date="2018-04" db="EMBL/GenBank/DDBJ databases">
        <title>Genomic Encyclopedia of Type Strains, Phase III (KMG-III): the genomes of soil and plant-associated and newly described type strains.</title>
        <authorList>
            <person name="Whitman W."/>
        </authorList>
    </citation>
    <scope>NUCLEOTIDE SEQUENCE [LARGE SCALE GENOMIC DNA]</scope>
    <source>
        <strain evidence="2 3">MA-olki</strain>
    </source>
</reference>